<evidence type="ECO:0000313" key="2">
    <source>
        <dbReference type="EMBL" id="WIO46460.1"/>
    </source>
</evidence>
<proteinExistence type="predicted"/>
<dbReference type="EC" id="2.7.4.23" evidence="2"/>
<keyword evidence="2" id="KW-0808">Transferase</keyword>
<keyword evidence="3" id="KW-1185">Reference proteome</keyword>
<dbReference type="InterPro" id="IPR027417">
    <property type="entry name" value="P-loop_NTPase"/>
</dbReference>
<reference evidence="2 3" key="1">
    <citation type="journal article" date="2023" name="Cell">
        <title>Genetic manipulation of Patescibacteria provides mechanistic insights into microbial dark matter and the epibiotic lifestyle.</title>
        <authorList>
            <person name="Wang Y."/>
            <person name="Gallagher L.A."/>
            <person name="Andrade P.A."/>
            <person name="Liu A."/>
            <person name="Humphreys I.R."/>
            <person name="Turkarslan S."/>
            <person name="Cutler K.J."/>
            <person name="Arrieta-Ortiz M.L."/>
            <person name="Li Y."/>
            <person name="Radey M.C."/>
            <person name="McLean J.S."/>
            <person name="Cong Q."/>
            <person name="Baker D."/>
            <person name="Baliga N.S."/>
            <person name="Peterson S.B."/>
            <person name="Mougous J.D."/>
        </authorList>
    </citation>
    <scope>NUCLEOTIDE SEQUENCE [LARGE SCALE GENOMIC DNA]</scope>
    <source>
        <strain evidence="2 3">ML1</strain>
    </source>
</reference>
<accession>A0ABY8WY91</accession>
<sequence length="178" mass="20037">MTRKHQQLIAIIGPSGAGKSTLIKQYLTHRPYAHIHRTVTTRPARSLNDDSHIFVDDITFEHMFHNGDLLGMFPYEGYRYGLTPINYANASLVFVALRAPVVAQFLSFYPNTFVIQIEARTETLCKRLHMRGDSSRAQATQLEAEITSGRSIASNIISTDTAGAYHQFEELCDSFLLT</sequence>
<dbReference type="Gene3D" id="3.40.50.300">
    <property type="entry name" value="P-loop containing nucleotide triphosphate hydrolases"/>
    <property type="match status" value="1"/>
</dbReference>
<dbReference type="SUPFAM" id="SSF52540">
    <property type="entry name" value="P-loop containing nucleoside triphosphate hydrolases"/>
    <property type="match status" value="1"/>
</dbReference>
<dbReference type="GO" id="GO:0033863">
    <property type="term" value="F:ribose 1,5-bisphosphate phosphokinase activity"/>
    <property type="evidence" value="ECO:0007669"/>
    <property type="project" value="UniProtKB-EC"/>
</dbReference>
<dbReference type="Pfam" id="PF00625">
    <property type="entry name" value="Guanylate_kin"/>
    <property type="match status" value="1"/>
</dbReference>
<feature type="domain" description="Guanylate kinase/L-type calcium channel beta subunit" evidence="1">
    <location>
        <begin position="7"/>
        <end position="135"/>
    </location>
</feature>
<dbReference type="InterPro" id="IPR008145">
    <property type="entry name" value="GK/Ca_channel_bsu"/>
</dbReference>
<evidence type="ECO:0000259" key="1">
    <source>
        <dbReference type="Pfam" id="PF00625"/>
    </source>
</evidence>
<gene>
    <name evidence="2" type="primary">phnN</name>
    <name evidence="2" type="ORF">SEML1_0865</name>
</gene>
<name>A0ABY8WY91_9BACT</name>
<organism evidence="2 3">
    <name type="scientific">Candidatus Southlakia epibionticum</name>
    <dbReference type="NCBI Taxonomy" id="3043284"/>
    <lineage>
        <taxon>Bacteria</taxon>
        <taxon>Candidatus Saccharimonadota</taxon>
        <taxon>Candidatus Saccharimonadia</taxon>
        <taxon>Candidatus Saccharimonadales</taxon>
        <taxon>Candidatus Saccharimonadaceae</taxon>
        <taxon>Candidatus Southlakia</taxon>
    </lineage>
</organism>
<dbReference type="Proteomes" id="UP001177295">
    <property type="component" value="Chromosome"/>
</dbReference>
<evidence type="ECO:0000313" key="3">
    <source>
        <dbReference type="Proteomes" id="UP001177295"/>
    </source>
</evidence>
<protein>
    <submittedName>
        <fullName evidence="2">Ribose 1,5-bisphosphate phosphokinase PhnN</fullName>
        <ecNumber evidence="2">2.7.4.23</ecNumber>
    </submittedName>
</protein>
<dbReference type="RefSeq" id="WP_376753985.1">
    <property type="nucleotide sequence ID" value="NZ_CP124550.1"/>
</dbReference>
<dbReference type="EMBL" id="CP124550">
    <property type="protein sequence ID" value="WIO46460.1"/>
    <property type="molecule type" value="Genomic_DNA"/>
</dbReference>